<keyword evidence="2" id="KW-1185">Reference proteome</keyword>
<gene>
    <name evidence="1" type="ORF">H6F81_26555</name>
</gene>
<dbReference type="RefSeq" id="WP_158303723.1">
    <property type="nucleotide sequence ID" value="NZ_JACJQC010000038.1"/>
</dbReference>
<evidence type="ECO:0000313" key="1">
    <source>
        <dbReference type="EMBL" id="MBD2174727.1"/>
    </source>
</evidence>
<protein>
    <submittedName>
        <fullName evidence="1">Uncharacterized protein</fullName>
    </submittedName>
</protein>
<organism evidence="1 2">
    <name type="scientific">Anabaena cylindrica FACHB-318</name>
    <dbReference type="NCBI Taxonomy" id="2692880"/>
    <lineage>
        <taxon>Bacteria</taxon>
        <taxon>Bacillati</taxon>
        <taxon>Cyanobacteriota</taxon>
        <taxon>Cyanophyceae</taxon>
        <taxon>Nostocales</taxon>
        <taxon>Nostocaceae</taxon>
        <taxon>Anabaena</taxon>
    </lineage>
</organism>
<accession>A0ABR7ZQC1</accession>
<sequence length="47" mass="5276">MVNIPPPHRTIPLVENGNKFTCDQIACRHNAIPAQKLAVAMNLEYFV</sequence>
<reference evidence="1 2" key="1">
    <citation type="journal article" date="2020" name="ISME J.">
        <title>Comparative genomics reveals insights into cyanobacterial evolution and habitat adaptation.</title>
        <authorList>
            <person name="Chen M.Y."/>
            <person name="Teng W.K."/>
            <person name="Zhao L."/>
            <person name="Hu C.X."/>
            <person name="Zhou Y.K."/>
            <person name="Han B.P."/>
            <person name="Song L.R."/>
            <person name="Shu W.S."/>
        </authorList>
    </citation>
    <scope>NUCLEOTIDE SEQUENCE [LARGE SCALE GENOMIC DNA]</scope>
    <source>
        <strain evidence="1 2">FACHB-318</strain>
    </source>
</reference>
<comment type="caution">
    <text evidence="1">The sequence shown here is derived from an EMBL/GenBank/DDBJ whole genome shotgun (WGS) entry which is preliminary data.</text>
</comment>
<name>A0ABR7ZQC1_ANACY</name>
<proteinExistence type="predicted"/>
<dbReference type="Proteomes" id="UP000638897">
    <property type="component" value="Unassembled WGS sequence"/>
</dbReference>
<evidence type="ECO:0000313" key="2">
    <source>
        <dbReference type="Proteomes" id="UP000638897"/>
    </source>
</evidence>
<dbReference type="EMBL" id="JACJQC010000038">
    <property type="protein sequence ID" value="MBD2174727.1"/>
    <property type="molecule type" value="Genomic_DNA"/>
</dbReference>